<reference evidence="2 3" key="1">
    <citation type="submission" date="2019-04" db="EMBL/GenBank/DDBJ databases">
        <title>Friends and foes A comparative genomics study of 23 Aspergillus species from section Flavi.</title>
        <authorList>
            <consortium name="DOE Joint Genome Institute"/>
            <person name="Kjaerbolling I."/>
            <person name="Vesth T."/>
            <person name="Frisvad J.C."/>
            <person name="Nybo J.L."/>
            <person name="Theobald S."/>
            <person name="Kildgaard S."/>
            <person name="Isbrandt T."/>
            <person name="Kuo A."/>
            <person name="Sato A."/>
            <person name="Lyhne E.K."/>
            <person name="Kogle M.E."/>
            <person name="Wiebenga A."/>
            <person name="Kun R.S."/>
            <person name="Lubbers R.J."/>
            <person name="Makela M.R."/>
            <person name="Barry K."/>
            <person name="Chovatia M."/>
            <person name="Clum A."/>
            <person name="Daum C."/>
            <person name="Haridas S."/>
            <person name="He G."/>
            <person name="LaButti K."/>
            <person name="Lipzen A."/>
            <person name="Mondo S."/>
            <person name="Riley R."/>
            <person name="Salamov A."/>
            <person name="Simmons B.A."/>
            <person name="Magnuson J.K."/>
            <person name="Henrissat B."/>
            <person name="Mortensen U.H."/>
            <person name="Larsen T.O."/>
            <person name="Devries R.P."/>
            <person name="Grigoriev I.V."/>
            <person name="Machida M."/>
            <person name="Baker S.E."/>
            <person name="Andersen M.R."/>
        </authorList>
    </citation>
    <scope>NUCLEOTIDE SEQUENCE [LARGE SCALE GENOMIC DNA]</scope>
    <source>
        <strain evidence="2 3">CBS 151.66</strain>
    </source>
</reference>
<evidence type="ECO:0000313" key="2">
    <source>
        <dbReference type="EMBL" id="KAB8075427.1"/>
    </source>
</evidence>
<evidence type="ECO:0000313" key="3">
    <source>
        <dbReference type="Proteomes" id="UP000326565"/>
    </source>
</evidence>
<accession>A0A5N5X5S8</accession>
<keyword evidence="3" id="KW-1185">Reference proteome</keyword>
<gene>
    <name evidence="2" type="ORF">BDV29DRAFT_107450</name>
</gene>
<feature type="compositionally biased region" description="Low complexity" evidence="1">
    <location>
        <begin position="1"/>
        <end position="15"/>
    </location>
</feature>
<feature type="compositionally biased region" description="Basic and acidic residues" evidence="1">
    <location>
        <begin position="367"/>
        <end position="376"/>
    </location>
</feature>
<sequence>MGIRSSPASLSSSAPEPYKPTAVAKREASAHDYTSNVCWFDIEDDRDSEDGSISPISDQSSFKSGTRWTRFFPELSSNFSLVSPVSTITPTISLSLSETLPNNDPVRHAPDEVGQKLGCSWLSSNEPDSASSCYSRRSSVTSLGSELAGFSYKSADAFSIMSPIAAGVFDDPASIRGDHSHFIKKTLSTTELKDKPLPLEPVIQLAPLSVRRRQQSPQNNEYAVGDDLNLTAHTPAVKHQYWHRPTLSTAAEDLKNTLAGVPRHQKPLPTPYHMLDKPLQISRGNMDMIPSRPAPKPPVDPERHQQMQKVKLYDEGKSKKKTKVPFGFSLPGFSKKDNHLHSRSLSISNMRSEMKLSTSRGEEDSDSKEPRSRDDMTGLPRFPNPSHSQEPFSTTIGRELRLQLPRLQTKDAEYADQTNEETETVTEAKPKECFQLTEEFKTFFPKNKLDSYTFSEKFFVSTTKIIRPVSGDSPDRIDMAQAPEMIYELEGGIPALQDEHTISGHEPTLQTPANLPDEVVLSLLHQVCSLNDLFHLALISKQFYHVFKEHELILIKRAVFTMSPPAWELREMSPPWNSEWQILVDPDTPVPEYTPALYLQHYAQDIYTLAQLKSLILTRCETFLRPDTIRGLAGKDDVRAAEVDDAFWRIWTFCRIFGCGKSREGDIIGQVDWLDGGATAVNNYRSGAAASVTEPFGMQNVLFEPPTGFGRGNKGRLSHDELYNMTEIWTCLGVLLQPLLGRCKEAREAGVFAGHGVSEDNTASAEAVLEEWTYYVITLGPSAVLNLATIGPGGCAATFRRAQSIGLTKWDFSESGASRSSFFKEAVSKAYKPQYDSPVPGLSDSSSQYSGSFTSRGAISPTSMDPSRVKAQQECHRRRQVAYAEQLRIQRRQPLNLGIHSFEDERPTSKYSLIMSRLEGLPYEQHPPLPAPGMMASYVARCAPPTNHYAPKSRPPLPMYHPQVRDPVDQAIDLMVRELGFKEDDVKWALKVTDTGEGINANAAVSLLFRERQKFELQNTVASVPAYRSNSLLSSVIRSPESLNSVWRWA</sequence>
<feature type="compositionally biased region" description="Polar residues" evidence="1">
    <location>
        <begin position="385"/>
        <end position="394"/>
    </location>
</feature>
<organism evidence="2 3">
    <name type="scientific">Aspergillus leporis</name>
    <dbReference type="NCBI Taxonomy" id="41062"/>
    <lineage>
        <taxon>Eukaryota</taxon>
        <taxon>Fungi</taxon>
        <taxon>Dikarya</taxon>
        <taxon>Ascomycota</taxon>
        <taxon>Pezizomycotina</taxon>
        <taxon>Eurotiomycetes</taxon>
        <taxon>Eurotiomycetidae</taxon>
        <taxon>Eurotiales</taxon>
        <taxon>Aspergillaceae</taxon>
        <taxon>Aspergillus</taxon>
        <taxon>Aspergillus subgen. Circumdati</taxon>
    </lineage>
</organism>
<feature type="region of interest" description="Disordered" evidence="1">
    <location>
        <begin position="328"/>
        <end position="394"/>
    </location>
</feature>
<evidence type="ECO:0000256" key="1">
    <source>
        <dbReference type="SAM" id="MobiDB-lite"/>
    </source>
</evidence>
<feature type="compositionally biased region" description="Low complexity" evidence="1">
    <location>
        <begin position="843"/>
        <end position="855"/>
    </location>
</feature>
<protein>
    <recommendedName>
        <fullName evidence="4">F-box domain-containing protein</fullName>
    </recommendedName>
</protein>
<dbReference type="EMBL" id="ML732194">
    <property type="protein sequence ID" value="KAB8075427.1"/>
    <property type="molecule type" value="Genomic_DNA"/>
</dbReference>
<evidence type="ECO:0008006" key="4">
    <source>
        <dbReference type="Google" id="ProtNLM"/>
    </source>
</evidence>
<dbReference type="AlphaFoldDB" id="A0A5N5X5S8"/>
<dbReference type="OrthoDB" id="5376710at2759"/>
<name>A0A5N5X5S8_9EURO</name>
<feature type="compositionally biased region" description="Polar residues" evidence="1">
    <location>
        <begin position="343"/>
        <end position="359"/>
    </location>
</feature>
<proteinExistence type="predicted"/>
<feature type="region of interest" description="Disordered" evidence="1">
    <location>
        <begin position="1"/>
        <end position="31"/>
    </location>
</feature>
<feature type="region of interest" description="Disordered" evidence="1">
    <location>
        <begin position="835"/>
        <end position="865"/>
    </location>
</feature>
<dbReference type="Proteomes" id="UP000326565">
    <property type="component" value="Unassembled WGS sequence"/>
</dbReference>